<proteinExistence type="predicted"/>
<protein>
    <recommendedName>
        <fullName evidence="4">Histidine phosphatase family protein</fullName>
    </recommendedName>
</protein>
<evidence type="ECO:0008006" key="4">
    <source>
        <dbReference type="Google" id="ProtNLM"/>
    </source>
</evidence>
<name>A0ABQ5LQC2_9RHOB</name>
<dbReference type="Gene3D" id="3.40.50.1240">
    <property type="entry name" value="Phosphoglycerate mutase-like"/>
    <property type="match status" value="1"/>
</dbReference>
<evidence type="ECO:0000313" key="2">
    <source>
        <dbReference type="EMBL" id="GKY87197.1"/>
    </source>
</evidence>
<gene>
    <name evidence="2" type="ORF">STA1M1_10660</name>
</gene>
<reference evidence="2" key="1">
    <citation type="journal article" date="2023" name="Int. J. Syst. Evol. Microbiol.">
        <title>Sinisalibacter aestuarii sp. nov., isolated from estuarine sediment of the Arakawa River.</title>
        <authorList>
            <person name="Arafat S.T."/>
            <person name="Hirano S."/>
            <person name="Sato A."/>
            <person name="Takeuchi K."/>
            <person name="Yasuda T."/>
            <person name="Terahara T."/>
            <person name="Hamada M."/>
            <person name="Kobayashi T."/>
        </authorList>
    </citation>
    <scope>NUCLEOTIDE SEQUENCE</scope>
    <source>
        <strain evidence="2">B-399</strain>
    </source>
</reference>
<comment type="caution">
    <text evidence="2">The sequence shown here is derived from an EMBL/GenBank/DDBJ whole genome shotgun (WGS) entry which is preliminary data.</text>
</comment>
<dbReference type="InterPro" id="IPR029033">
    <property type="entry name" value="His_PPase_superfam"/>
</dbReference>
<feature type="signal peptide" evidence="1">
    <location>
        <begin position="1"/>
        <end position="17"/>
    </location>
</feature>
<accession>A0ABQ5LQC2</accession>
<sequence length="159" mass="16872">MHRRTLLASIAATPLLAACGLPDTGAGTRLVVLRHTERTGENLNADGIARAAALPGALADISVDAIFAPDRQRNIDTATPLARARGLTVQVIPATDIARTMVTGRAGQTLVWVGNKDNLEALWAEIHAFGAPPIQYGELFIVSMNGLRAGRVEQRRFGA</sequence>
<dbReference type="Proteomes" id="UP001144205">
    <property type="component" value="Unassembled WGS sequence"/>
</dbReference>
<evidence type="ECO:0000256" key="1">
    <source>
        <dbReference type="SAM" id="SignalP"/>
    </source>
</evidence>
<feature type="chain" id="PRO_5047282737" description="Histidine phosphatase family protein" evidence="1">
    <location>
        <begin position="18"/>
        <end position="159"/>
    </location>
</feature>
<evidence type="ECO:0000313" key="3">
    <source>
        <dbReference type="Proteomes" id="UP001144205"/>
    </source>
</evidence>
<dbReference type="InterPro" id="IPR013078">
    <property type="entry name" value="His_Pase_superF_clade-1"/>
</dbReference>
<dbReference type="PROSITE" id="PS51257">
    <property type="entry name" value="PROKAR_LIPOPROTEIN"/>
    <property type="match status" value="1"/>
</dbReference>
<keyword evidence="3" id="KW-1185">Reference proteome</keyword>
<dbReference type="Pfam" id="PF00300">
    <property type="entry name" value="His_Phos_1"/>
    <property type="match status" value="1"/>
</dbReference>
<keyword evidence="1" id="KW-0732">Signal</keyword>
<dbReference type="EMBL" id="BROH01000002">
    <property type="protein sequence ID" value="GKY87197.1"/>
    <property type="molecule type" value="Genomic_DNA"/>
</dbReference>
<dbReference type="SUPFAM" id="SSF53254">
    <property type="entry name" value="Phosphoglycerate mutase-like"/>
    <property type="match status" value="1"/>
</dbReference>
<dbReference type="RefSeq" id="WP_281841190.1">
    <property type="nucleotide sequence ID" value="NZ_BROH01000002.1"/>
</dbReference>
<organism evidence="2 3">
    <name type="scientific">Sinisalibacter aestuarii</name>
    <dbReference type="NCBI Taxonomy" id="2949426"/>
    <lineage>
        <taxon>Bacteria</taxon>
        <taxon>Pseudomonadati</taxon>
        <taxon>Pseudomonadota</taxon>
        <taxon>Alphaproteobacteria</taxon>
        <taxon>Rhodobacterales</taxon>
        <taxon>Roseobacteraceae</taxon>
        <taxon>Sinisalibacter</taxon>
    </lineage>
</organism>